<protein>
    <recommendedName>
        <fullName evidence="4">V/A-type H+-transporting ATPase subunit G/H</fullName>
    </recommendedName>
</protein>
<dbReference type="Gene3D" id="1.20.5.2950">
    <property type="match status" value="1"/>
</dbReference>
<organism evidence="2 3">
    <name type="scientific">Kribbella orskensis</name>
    <dbReference type="NCBI Taxonomy" id="2512216"/>
    <lineage>
        <taxon>Bacteria</taxon>
        <taxon>Bacillati</taxon>
        <taxon>Actinomycetota</taxon>
        <taxon>Actinomycetes</taxon>
        <taxon>Propionibacteriales</taxon>
        <taxon>Kribbellaceae</taxon>
        <taxon>Kribbella</taxon>
    </lineage>
</organism>
<reference evidence="2 3" key="1">
    <citation type="journal article" date="2015" name="Stand. Genomic Sci.">
        <title>Genomic Encyclopedia of Bacterial and Archaeal Type Strains, Phase III: the genomes of soil and plant-associated and newly described type strains.</title>
        <authorList>
            <person name="Whitman W.B."/>
            <person name="Woyke T."/>
            <person name="Klenk H.P."/>
            <person name="Zhou Y."/>
            <person name="Lilburn T.G."/>
            <person name="Beck B.J."/>
            <person name="De Vos P."/>
            <person name="Vandamme P."/>
            <person name="Eisen J.A."/>
            <person name="Garrity G."/>
            <person name="Hugenholtz P."/>
            <person name="Kyrpides N.C."/>
        </authorList>
    </citation>
    <scope>NUCLEOTIDE SEQUENCE [LARGE SCALE GENOMIC DNA]</scope>
    <source>
        <strain evidence="2 3">VKM Ac-2538</strain>
    </source>
</reference>
<dbReference type="Proteomes" id="UP000295818">
    <property type="component" value="Unassembled WGS sequence"/>
</dbReference>
<evidence type="ECO:0000256" key="1">
    <source>
        <dbReference type="SAM" id="MobiDB-lite"/>
    </source>
</evidence>
<comment type="caution">
    <text evidence="2">The sequence shown here is derived from an EMBL/GenBank/DDBJ whole genome shotgun (WGS) entry which is preliminary data.</text>
</comment>
<sequence length="145" mass="15070">MLDRLRRFRPVGTPGGAGPVGVPEDTRTGVPAELVGIFGALDEVIAECREIREQAGRDAAELVDAAQREAAGLVAEAGARATAERAETAAAIQAGGEVAAEQTRTAASAEVDLLTRRGRERMDELVALILERVRDNAGAGRAGVV</sequence>
<keyword evidence="3" id="KW-1185">Reference proteome</keyword>
<accession>A0ABY2B7P8</accession>
<dbReference type="EMBL" id="SLWM01000038">
    <property type="protein sequence ID" value="TCO09963.1"/>
    <property type="molecule type" value="Genomic_DNA"/>
</dbReference>
<feature type="region of interest" description="Disordered" evidence="1">
    <location>
        <begin position="1"/>
        <end position="25"/>
    </location>
</feature>
<proteinExistence type="predicted"/>
<name>A0ABY2B7P8_9ACTN</name>
<gene>
    <name evidence="2" type="ORF">EV644_13842</name>
</gene>
<evidence type="ECO:0008006" key="4">
    <source>
        <dbReference type="Google" id="ProtNLM"/>
    </source>
</evidence>
<evidence type="ECO:0000313" key="2">
    <source>
        <dbReference type="EMBL" id="TCO09963.1"/>
    </source>
</evidence>
<evidence type="ECO:0000313" key="3">
    <source>
        <dbReference type="Proteomes" id="UP000295818"/>
    </source>
</evidence>